<gene>
    <name evidence="11" type="ORF">RMAR0315_LOCUS6595</name>
</gene>
<feature type="repeat" description="WD" evidence="6">
    <location>
        <begin position="362"/>
        <end position="403"/>
    </location>
</feature>
<dbReference type="PROSITE" id="PS50082">
    <property type="entry name" value="WD_REPEATS_2"/>
    <property type="match status" value="6"/>
</dbReference>
<sequence length="570" mass="61234">MNSQGDAQPGFIEGSALARFDIGRWKEVLDQLKANYEAATQEYGGYGTVAEQYQAKIDAQRAEMNSMEMAVSNLQRKLINAQENYETELGRLRDKLLVAGGDPGAQQAPLPQIAALPRAEKQGAKTGIVPGSLPALAGTFPETQSSLVEPPLKKLREDGLSGGIDVAGDKKPSLVRGGTLPSVTATTDHSNTTAPLSLPSLTGLGNSRLMVSSHVQKEPKTSATESATIIESAPKPVPRSYNSVTTSSPENDYTVVHGKELTGNPVNVVLLNTFHHKEVVCCVRYSWDGEYVATGSNRHAYMFNASTGKNYASFSRGDGDDSGDTYVRAMCFSPDGNSLITGSEDKLVKIWDIRKRSVKRKLAGHDGDIYAVESTRDGSIIVSGSADKTAKIWDAKSGRILHTLGGAENDVLDGITSISISNNGKYVAAGSLDKTVRVWDVETAQLLCAYTGHSDAVYSVAFSPDCRSLLSGSSDKTLRLWDLSNSNEPNLTFVGHKNFVLSVAFSPNGRLVLSGSKDRTVQFWEPRNARTSLILQGHKNSVISIAHSPTNKMVATGSGDNRARTWAYTS</sequence>
<evidence type="ECO:0000313" key="11">
    <source>
        <dbReference type="EMBL" id="CAD8396608.1"/>
    </source>
</evidence>
<dbReference type="GO" id="GO:0030621">
    <property type="term" value="F:U4 snRNA binding"/>
    <property type="evidence" value="ECO:0007669"/>
    <property type="project" value="TreeGrafter"/>
</dbReference>
<dbReference type="AlphaFoldDB" id="A0A7S0BKB3"/>
<keyword evidence="4" id="KW-0805">Transcription regulation</keyword>
<feature type="repeat" description="WD" evidence="6">
    <location>
        <begin position="415"/>
        <end position="449"/>
    </location>
</feature>
<evidence type="ECO:0000256" key="8">
    <source>
        <dbReference type="SAM" id="MobiDB-lite"/>
    </source>
</evidence>
<keyword evidence="3" id="KW-0677">Repeat</keyword>
<dbReference type="InterPro" id="IPR001680">
    <property type="entry name" value="WD40_rpt"/>
</dbReference>
<dbReference type="PROSITE" id="PS00678">
    <property type="entry name" value="WD_REPEATS_1"/>
    <property type="match status" value="4"/>
</dbReference>
<protein>
    <recommendedName>
        <fullName evidence="12">Transcriptional repressor Tup1 N-terminal domain-containing protein</fullName>
    </recommendedName>
</protein>
<name>A0A7S0BKB3_9RHOD</name>
<dbReference type="Pfam" id="PF08581">
    <property type="entry name" value="Tup_N"/>
    <property type="match status" value="1"/>
</dbReference>
<dbReference type="PROSITE" id="PS50294">
    <property type="entry name" value="WD_REPEATS_REGION"/>
    <property type="match status" value="6"/>
</dbReference>
<proteinExistence type="predicted"/>
<dbReference type="PRINTS" id="PR00320">
    <property type="entry name" value="GPROTEINBRPT"/>
</dbReference>
<dbReference type="PANTHER" id="PTHR19846">
    <property type="entry name" value="WD40 REPEAT PROTEIN"/>
    <property type="match status" value="1"/>
</dbReference>
<dbReference type="CDD" id="cd00200">
    <property type="entry name" value="WD40"/>
    <property type="match status" value="1"/>
</dbReference>
<evidence type="ECO:0000256" key="3">
    <source>
        <dbReference type="ARBA" id="ARBA00022737"/>
    </source>
</evidence>
<evidence type="ECO:0000259" key="9">
    <source>
        <dbReference type="Pfam" id="PF08581"/>
    </source>
</evidence>
<dbReference type="GO" id="GO:0046540">
    <property type="term" value="C:U4/U6 x U5 tri-snRNP complex"/>
    <property type="evidence" value="ECO:0007669"/>
    <property type="project" value="TreeGrafter"/>
</dbReference>
<dbReference type="GO" id="GO:0017070">
    <property type="term" value="F:U6 snRNA binding"/>
    <property type="evidence" value="ECO:0007669"/>
    <property type="project" value="TreeGrafter"/>
</dbReference>
<feature type="domain" description="WDR90 4th beta-propeller" evidence="10">
    <location>
        <begin position="416"/>
        <end position="553"/>
    </location>
</feature>
<dbReference type="InterPro" id="IPR019775">
    <property type="entry name" value="WD40_repeat_CS"/>
</dbReference>
<dbReference type="Gene3D" id="2.130.10.10">
    <property type="entry name" value="YVTN repeat-like/Quinoprotein amine dehydrogenase"/>
    <property type="match status" value="1"/>
</dbReference>
<feature type="repeat" description="WD" evidence="6">
    <location>
        <begin position="450"/>
        <end position="491"/>
    </location>
</feature>
<dbReference type="EMBL" id="HBEK01011998">
    <property type="protein sequence ID" value="CAD8396608.1"/>
    <property type="molecule type" value="Transcribed_RNA"/>
</dbReference>
<evidence type="ECO:0000256" key="4">
    <source>
        <dbReference type="ARBA" id="ARBA00023015"/>
    </source>
</evidence>
<organism evidence="11">
    <name type="scientific">Rhodosorus marinus</name>
    <dbReference type="NCBI Taxonomy" id="101924"/>
    <lineage>
        <taxon>Eukaryota</taxon>
        <taxon>Rhodophyta</taxon>
        <taxon>Stylonematophyceae</taxon>
        <taxon>Stylonematales</taxon>
        <taxon>Stylonemataceae</taxon>
        <taxon>Rhodosorus</taxon>
    </lineage>
</organism>
<evidence type="ECO:0000256" key="5">
    <source>
        <dbReference type="ARBA" id="ARBA00023163"/>
    </source>
</evidence>
<feature type="domain" description="Transcriptional repressor Tup1 N-terminal" evidence="9">
    <location>
        <begin position="24"/>
        <end position="96"/>
    </location>
</feature>
<dbReference type="InterPro" id="IPR015943">
    <property type="entry name" value="WD40/YVTN_repeat-like_dom_sf"/>
</dbReference>
<keyword evidence="2 6" id="KW-0853">WD repeat</keyword>
<evidence type="ECO:0000256" key="6">
    <source>
        <dbReference type="PROSITE-ProRule" id="PRU00221"/>
    </source>
</evidence>
<dbReference type="InterPro" id="IPR013890">
    <property type="entry name" value="Tscrpt_rep_Tup1_N"/>
</dbReference>
<feature type="compositionally biased region" description="Polar residues" evidence="8">
    <location>
        <begin position="181"/>
        <end position="201"/>
    </location>
</feature>
<keyword evidence="7" id="KW-0175">Coiled coil</keyword>
<evidence type="ECO:0008006" key="12">
    <source>
        <dbReference type="Google" id="ProtNLM"/>
    </source>
</evidence>
<dbReference type="InterPro" id="IPR036322">
    <property type="entry name" value="WD40_repeat_dom_sf"/>
</dbReference>
<evidence type="ECO:0000259" key="10">
    <source>
        <dbReference type="Pfam" id="PF23342"/>
    </source>
</evidence>
<dbReference type="InterPro" id="IPR055440">
    <property type="entry name" value="Beta-prop_WDR90_4th"/>
</dbReference>
<dbReference type="GO" id="GO:0000398">
    <property type="term" value="P:mRNA splicing, via spliceosome"/>
    <property type="evidence" value="ECO:0007669"/>
    <property type="project" value="TreeGrafter"/>
</dbReference>
<feature type="region of interest" description="Disordered" evidence="8">
    <location>
        <begin position="164"/>
        <end position="201"/>
    </location>
</feature>
<dbReference type="InterPro" id="IPR020472">
    <property type="entry name" value="WD40_PAC1"/>
</dbReference>
<keyword evidence="1" id="KW-0678">Repressor</keyword>
<dbReference type="PANTHER" id="PTHR19846:SF0">
    <property type="entry name" value="PRE-MRNA PROCESSING FACTOR 4"/>
    <property type="match status" value="1"/>
</dbReference>
<dbReference type="Pfam" id="PF23342">
    <property type="entry name" value="WDR90_beta-prop_4th"/>
    <property type="match status" value="1"/>
</dbReference>
<evidence type="ECO:0000256" key="2">
    <source>
        <dbReference type="ARBA" id="ARBA00022574"/>
    </source>
</evidence>
<feature type="repeat" description="WD" evidence="6">
    <location>
        <begin position="327"/>
        <end position="361"/>
    </location>
</feature>
<accession>A0A7S0BKB3</accession>
<keyword evidence="5" id="KW-0804">Transcription</keyword>
<dbReference type="Gene3D" id="1.20.5.340">
    <property type="match status" value="1"/>
</dbReference>
<feature type="repeat" description="WD" evidence="6">
    <location>
        <begin position="535"/>
        <end position="570"/>
    </location>
</feature>
<evidence type="ECO:0000256" key="1">
    <source>
        <dbReference type="ARBA" id="ARBA00022491"/>
    </source>
</evidence>
<feature type="repeat" description="WD" evidence="6">
    <location>
        <begin position="493"/>
        <end position="534"/>
    </location>
</feature>
<reference evidence="11" key="1">
    <citation type="submission" date="2021-01" db="EMBL/GenBank/DDBJ databases">
        <authorList>
            <person name="Corre E."/>
            <person name="Pelletier E."/>
            <person name="Niang G."/>
            <person name="Scheremetjew M."/>
            <person name="Finn R."/>
            <person name="Kale V."/>
            <person name="Holt S."/>
            <person name="Cochrane G."/>
            <person name="Meng A."/>
            <person name="Brown T."/>
            <person name="Cohen L."/>
        </authorList>
    </citation>
    <scope>NUCLEOTIDE SEQUENCE</scope>
    <source>
        <strain evidence="11">UTEX LB 2760</strain>
    </source>
</reference>
<dbReference type="SUPFAM" id="SSF50978">
    <property type="entry name" value="WD40 repeat-like"/>
    <property type="match status" value="1"/>
</dbReference>
<evidence type="ECO:0000256" key="7">
    <source>
        <dbReference type="SAM" id="Coils"/>
    </source>
</evidence>
<dbReference type="SMART" id="SM00320">
    <property type="entry name" value="WD40"/>
    <property type="match status" value="7"/>
</dbReference>
<dbReference type="Pfam" id="PF00400">
    <property type="entry name" value="WD40"/>
    <property type="match status" value="3"/>
</dbReference>
<feature type="coiled-coil region" evidence="7">
    <location>
        <begin position="22"/>
        <end position="91"/>
    </location>
</feature>